<evidence type="ECO:0000313" key="1">
    <source>
        <dbReference type="EMBL" id="TWU45645.1"/>
    </source>
</evidence>
<organism evidence="1 2">
    <name type="scientific">Novipirellula aureliae</name>
    <dbReference type="NCBI Taxonomy" id="2527966"/>
    <lineage>
        <taxon>Bacteria</taxon>
        <taxon>Pseudomonadati</taxon>
        <taxon>Planctomycetota</taxon>
        <taxon>Planctomycetia</taxon>
        <taxon>Pirellulales</taxon>
        <taxon>Pirellulaceae</taxon>
        <taxon>Novipirellula</taxon>
    </lineage>
</organism>
<protein>
    <submittedName>
        <fullName evidence="1">Uncharacterized protein</fullName>
    </submittedName>
</protein>
<reference evidence="1 2" key="1">
    <citation type="submission" date="2019-02" db="EMBL/GenBank/DDBJ databases">
        <title>Deep-cultivation of Planctomycetes and their phenomic and genomic characterization uncovers novel biology.</title>
        <authorList>
            <person name="Wiegand S."/>
            <person name="Jogler M."/>
            <person name="Boedeker C."/>
            <person name="Pinto D."/>
            <person name="Vollmers J."/>
            <person name="Rivas-Marin E."/>
            <person name="Kohn T."/>
            <person name="Peeters S.H."/>
            <person name="Heuer A."/>
            <person name="Rast P."/>
            <person name="Oberbeckmann S."/>
            <person name="Bunk B."/>
            <person name="Jeske O."/>
            <person name="Meyerdierks A."/>
            <person name="Storesund J.E."/>
            <person name="Kallscheuer N."/>
            <person name="Luecker S."/>
            <person name="Lage O.M."/>
            <person name="Pohl T."/>
            <person name="Merkel B.J."/>
            <person name="Hornburger P."/>
            <person name="Mueller R.-W."/>
            <person name="Bruemmer F."/>
            <person name="Labrenz M."/>
            <person name="Spormann A.M."/>
            <person name="Op Den Camp H."/>
            <person name="Overmann J."/>
            <person name="Amann R."/>
            <person name="Jetten M.S.M."/>
            <person name="Mascher T."/>
            <person name="Medema M.H."/>
            <person name="Devos D.P."/>
            <person name="Kaster A.-K."/>
            <person name="Ovreas L."/>
            <person name="Rohde M."/>
            <person name="Galperin M.Y."/>
            <person name="Jogler C."/>
        </authorList>
    </citation>
    <scope>NUCLEOTIDE SEQUENCE [LARGE SCALE GENOMIC DNA]</scope>
    <source>
        <strain evidence="1 2">Q31b</strain>
    </source>
</reference>
<dbReference type="Proteomes" id="UP000315471">
    <property type="component" value="Unassembled WGS sequence"/>
</dbReference>
<accession>A0A5C6EAU6</accession>
<sequence>MPLTAFATLNARLRPMDRGERYEDPLLDALDGGVIADIVGGGSQRLPGRKRGRILLHRLRYLRPCSWCSPDYVYS</sequence>
<dbReference type="EMBL" id="SJPY01000001">
    <property type="protein sequence ID" value="TWU45645.1"/>
    <property type="molecule type" value="Genomic_DNA"/>
</dbReference>
<dbReference type="AlphaFoldDB" id="A0A5C6EAU6"/>
<proteinExistence type="predicted"/>
<gene>
    <name evidence="1" type="ORF">Q31b_08210</name>
</gene>
<evidence type="ECO:0000313" key="2">
    <source>
        <dbReference type="Proteomes" id="UP000315471"/>
    </source>
</evidence>
<name>A0A5C6EAU6_9BACT</name>
<comment type="caution">
    <text evidence="1">The sequence shown here is derived from an EMBL/GenBank/DDBJ whole genome shotgun (WGS) entry which is preliminary data.</text>
</comment>
<keyword evidence="2" id="KW-1185">Reference proteome</keyword>